<name>A0A2G9UZB5_TELCI</name>
<accession>A0A2G9UZB5</accession>
<keyword evidence="2" id="KW-1185">Reference proteome</keyword>
<evidence type="ECO:0000313" key="2">
    <source>
        <dbReference type="Proteomes" id="UP000230423"/>
    </source>
</evidence>
<dbReference type="InterPro" id="IPR004245">
    <property type="entry name" value="DUF229"/>
</dbReference>
<sequence length="114" mass="13238">MNGMNAVVFRKFNRVGGSSRPNAFALLFGKTVEPISRKAYNLSTIPADWTFKRYCASYLDNESFIPFEYQDAGYKQLSFPERQFFFYDPNLLGIVIGSSEEDCQLYRRTVLLEY</sequence>
<gene>
    <name evidence="1" type="ORF">TELCIR_02349</name>
</gene>
<dbReference type="Pfam" id="PF02995">
    <property type="entry name" value="DUF229"/>
    <property type="match status" value="1"/>
</dbReference>
<protein>
    <submittedName>
        <fullName evidence="1">Uncharacterized protein</fullName>
    </submittedName>
</protein>
<organism evidence="1 2">
    <name type="scientific">Teladorsagia circumcincta</name>
    <name type="common">Brown stomach worm</name>
    <name type="synonym">Ostertagia circumcincta</name>
    <dbReference type="NCBI Taxonomy" id="45464"/>
    <lineage>
        <taxon>Eukaryota</taxon>
        <taxon>Metazoa</taxon>
        <taxon>Ecdysozoa</taxon>
        <taxon>Nematoda</taxon>
        <taxon>Chromadorea</taxon>
        <taxon>Rhabditida</taxon>
        <taxon>Rhabditina</taxon>
        <taxon>Rhabditomorpha</taxon>
        <taxon>Strongyloidea</taxon>
        <taxon>Trichostrongylidae</taxon>
        <taxon>Teladorsagia</taxon>
    </lineage>
</organism>
<dbReference type="OrthoDB" id="5862419at2759"/>
<dbReference type="EMBL" id="KZ345124">
    <property type="protein sequence ID" value="PIO75598.1"/>
    <property type="molecule type" value="Genomic_DNA"/>
</dbReference>
<proteinExistence type="predicted"/>
<evidence type="ECO:0000313" key="1">
    <source>
        <dbReference type="EMBL" id="PIO75598.1"/>
    </source>
</evidence>
<reference evidence="1 2" key="1">
    <citation type="submission" date="2015-09" db="EMBL/GenBank/DDBJ databases">
        <title>Draft genome of the parasitic nematode Teladorsagia circumcincta isolate WARC Sus (inbred).</title>
        <authorList>
            <person name="Mitreva M."/>
        </authorList>
    </citation>
    <scope>NUCLEOTIDE SEQUENCE [LARGE SCALE GENOMIC DNA]</scope>
    <source>
        <strain evidence="1 2">S</strain>
    </source>
</reference>
<dbReference type="AlphaFoldDB" id="A0A2G9UZB5"/>
<dbReference type="Proteomes" id="UP000230423">
    <property type="component" value="Unassembled WGS sequence"/>
</dbReference>